<dbReference type="RefSeq" id="WP_122901764.1">
    <property type="nucleotide sequence ID" value="NZ_RHIB01000004.1"/>
</dbReference>
<feature type="domain" description="MrpR C-terminal catalytic" evidence="2">
    <location>
        <begin position="19"/>
        <end position="223"/>
    </location>
</feature>
<protein>
    <recommendedName>
        <fullName evidence="2">MrpR C-terminal catalytic domain-containing protein</fullName>
    </recommendedName>
</protein>
<accession>A0A3M7TLF6</accession>
<evidence type="ECO:0000313" key="3">
    <source>
        <dbReference type="EMBL" id="RNA66301.1"/>
    </source>
</evidence>
<dbReference type="GO" id="GO:0015074">
    <property type="term" value="P:DNA integration"/>
    <property type="evidence" value="ECO:0007669"/>
    <property type="project" value="InterPro"/>
</dbReference>
<dbReference type="AlphaFoldDB" id="A0A3M7TLF6"/>
<evidence type="ECO:0000256" key="1">
    <source>
        <dbReference type="ARBA" id="ARBA00023172"/>
    </source>
</evidence>
<dbReference type="GO" id="GO:0003677">
    <property type="term" value="F:DNA binding"/>
    <property type="evidence" value="ECO:0007669"/>
    <property type="project" value="InterPro"/>
</dbReference>
<gene>
    <name evidence="3" type="ORF">EBO34_19475</name>
</gene>
<name>A0A3M7TLF6_9BACI</name>
<dbReference type="Pfam" id="PF22823">
    <property type="entry name" value="MrpR_C_cat"/>
    <property type="match status" value="1"/>
</dbReference>
<evidence type="ECO:0000313" key="4">
    <source>
        <dbReference type="Proteomes" id="UP000278746"/>
    </source>
</evidence>
<dbReference type="InterPro" id="IPR055008">
    <property type="entry name" value="MrpR_C_cat"/>
</dbReference>
<dbReference type="EMBL" id="RHIB01000004">
    <property type="protein sequence ID" value="RNA66301.1"/>
    <property type="molecule type" value="Genomic_DNA"/>
</dbReference>
<keyword evidence="4" id="KW-1185">Reference proteome</keyword>
<dbReference type="InterPro" id="IPR011010">
    <property type="entry name" value="DNA_brk_join_enz"/>
</dbReference>
<organism evidence="3 4">
    <name type="scientific">Alteribacter keqinensis</name>
    <dbReference type="NCBI Taxonomy" id="2483800"/>
    <lineage>
        <taxon>Bacteria</taxon>
        <taxon>Bacillati</taxon>
        <taxon>Bacillota</taxon>
        <taxon>Bacilli</taxon>
        <taxon>Bacillales</taxon>
        <taxon>Bacillaceae</taxon>
        <taxon>Alteribacter</taxon>
    </lineage>
</organism>
<proteinExistence type="predicted"/>
<sequence>MCIQKTNTTENRKKVTAFLTKGDVDKIVSALVNKQDAIIIKLLFFSVQGTEVSEIRNLTIHDVDKAEREVVVTDDKNPDCPRSVKLDAETIALIEEAHQENEYVKKNGDMAQTKNVKTTVEMPGSDETEFVLKTGKTNRKHDKKVSQYTIYNRIEMIRDLEPVKRISSSLNSKMIVRSGMLYRATQILETEGGTLDNNKIKQVCKEFNVRSHWAVKGFMNIDTINSLYGEPEVNKG</sequence>
<dbReference type="Proteomes" id="UP000278746">
    <property type="component" value="Unassembled WGS sequence"/>
</dbReference>
<dbReference type="GO" id="GO:0006310">
    <property type="term" value="P:DNA recombination"/>
    <property type="evidence" value="ECO:0007669"/>
    <property type="project" value="UniProtKB-KW"/>
</dbReference>
<keyword evidence="1" id="KW-0233">DNA recombination</keyword>
<evidence type="ECO:0000259" key="2">
    <source>
        <dbReference type="Pfam" id="PF22823"/>
    </source>
</evidence>
<dbReference type="SUPFAM" id="SSF56349">
    <property type="entry name" value="DNA breaking-rejoining enzymes"/>
    <property type="match status" value="1"/>
</dbReference>
<dbReference type="OrthoDB" id="2086953at2"/>
<reference evidence="3 4" key="1">
    <citation type="submission" date="2018-10" db="EMBL/GenBank/DDBJ databases">
        <title>Bacillus Keqinensis sp. nov., a moderately halophilic bacterium isolated from a saline-alkaline lake.</title>
        <authorList>
            <person name="Wang H."/>
        </authorList>
    </citation>
    <scope>NUCLEOTIDE SEQUENCE [LARGE SCALE GENOMIC DNA]</scope>
    <source>
        <strain evidence="3 4">KQ-3</strain>
    </source>
</reference>
<comment type="caution">
    <text evidence="3">The sequence shown here is derived from an EMBL/GenBank/DDBJ whole genome shotgun (WGS) entry which is preliminary data.</text>
</comment>
<dbReference type="Gene3D" id="1.10.443.10">
    <property type="entry name" value="Intergrase catalytic core"/>
    <property type="match status" value="1"/>
</dbReference>
<dbReference type="InterPro" id="IPR013762">
    <property type="entry name" value="Integrase-like_cat_sf"/>
</dbReference>